<dbReference type="Proteomes" id="UP001595816">
    <property type="component" value="Unassembled WGS sequence"/>
</dbReference>
<accession>A0ABV8LIK8</accession>
<dbReference type="SUPFAM" id="SSF81296">
    <property type="entry name" value="E set domains"/>
    <property type="match status" value="1"/>
</dbReference>
<evidence type="ECO:0000259" key="3">
    <source>
        <dbReference type="SMART" id="SM00642"/>
    </source>
</evidence>
<sequence length="616" mass="68482">MRLIDQPHHDGSPLYVSTARPALGETVTLRVRVPAASRVREVWLRGTPDGEPRFLPVRHHEGEWWVIHYEVRNPVTNYRFYFLREEGEPVWLTAAGIVAGDLTDATDFRLVAYDAPAEWMTDAIVYQIFPDRYARSTSAGTLDKDDLPDWALPREWDLDEVIGRGPGTAEQFFGGDLDGVVEHLDHIQALGVNTVYLTPIFPARSNHRYDASTFDVVDPLLGGDDALRRLAEAVHARGMRLIGDITTNHCGDAHEWFRAAAEDPNSPEREMFYFGPDYGLADGDYESWNGVKSLPKLNWGSTLTRERMIGVLRKWLHAPDGSPLLDGWRVDVANMTGRRADENRTHEVAALLRREIVAVRPDAMLVAEHMHDSTGDVDRDGWQGTMNYGGFTRPIWTWLCEPDTPNDYFFGTPGGVPRRTAESVLDTVHSFGGRMSWRTLVHSWNPLDSHDSARMRTVAGTRERHLVAVALQMTMPGTPMVFAGDEFGLTGWNGENSRTPMPWNRASDQDQETLSAYKSLVRLRTEQPALRRGGLRWVYAAADTLAFLRESPEETLLVVARRAAGEALDLGVGGAGEALGRAARSAVSVNLYGGADLVAGVVPAATGPDVQVWRLA</sequence>
<dbReference type="GO" id="GO:0016740">
    <property type="term" value="F:transferase activity"/>
    <property type="evidence" value="ECO:0007669"/>
    <property type="project" value="UniProtKB-KW"/>
</dbReference>
<name>A0ABV8LIK8_9ACTN</name>
<evidence type="ECO:0000256" key="1">
    <source>
        <dbReference type="ARBA" id="ARBA00022801"/>
    </source>
</evidence>
<dbReference type="Gene3D" id="3.20.20.80">
    <property type="entry name" value="Glycosidases"/>
    <property type="match status" value="1"/>
</dbReference>
<proteinExistence type="predicted"/>
<dbReference type="PANTHER" id="PTHR10357:SF210">
    <property type="entry name" value="MALTODEXTRIN GLUCOSIDASE"/>
    <property type="match status" value="1"/>
</dbReference>
<protein>
    <submittedName>
        <fullName evidence="4">Glycoside hydrolase family 13 protein</fullName>
    </submittedName>
</protein>
<dbReference type="CDD" id="cd02857">
    <property type="entry name" value="E_set_CDase_PDE_N"/>
    <property type="match status" value="1"/>
</dbReference>
<dbReference type="InterPro" id="IPR006047">
    <property type="entry name" value="GH13_cat_dom"/>
</dbReference>
<dbReference type="Pfam" id="PF00128">
    <property type="entry name" value="Alpha-amylase"/>
    <property type="match status" value="1"/>
</dbReference>
<comment type="caution">
    <text evidence="4">The sequence shown here is derived from an EMBL/GenBank/DDBJ whole genome shotgun (WGS) entry which is preliminary data.</text>
</comment>
<dbReference type="EMBL" id="JBHSAY010000005">
    <property type="protein sequence ID" value="MFC4130328.1"/>
    <property type="molecule type" value="Genomic_DNA"/>
</dbReference>
<dbReference type="SUPFAM" id="SSF51445">
    <property type="entry name" value="(Trans)glycosidases"/>
    <property type="match status" value="1"/>
</dbReference>
<dbReference type="InterPro" id="IPR045857">
    <property type="entry name" value="O16G_dom_2"/>
</dbReference>
<dbReference type="RefSeq" id="WP_253758094.1">
    <property type="nucleotide sequence ID" value="NZ_JAMZDZ010000001.1"/>
</dbReference>
<gene>
    <name evidence="4" type="ORF">ACFOZ4_06905</name>
</gene>
<dbReference type="GO" id="GO:0016787">
    <property type="term" value="F:hydrolase activity"/>
    <property type="evidence" value="ECO:0007669"/>
    <property type="project" value="UniProtKB-KW"/>
</dbReference>
<evidence type="ECO:0000256" key="2">
    <source>
        <dbReference type="ARBA" id="ARBA00023295"/>
    </source>
</evidence>
<dbReference type="Gene3D" id="3.90.400.10">
    <property type="entry name" value="Oligo-1,6-glucosidase, Domain 2"/>
    <property type="match status" value="1"/>
</dbReference>
<dbReference type="CDD" id="cd11338">
    <property type="entry name" value="AmyAc_CMD"/>
    <property type="match status" value="1"/>
</dbReference>
<dbReference type="PANTHER" id="PTHR10357">
    <property type="entry name" value="ALPHA-AMYLASE FAMILY MEMBER"/>
    <property type="match status" value="1"/>
</dbReference>
<dbReference type="SMART" id="SM00642">
    <property type="entry name" value="Aamy"/>
    <property type="match status" value="1"/>
</dbReference>
<organism evidence="4 5">
    <name type="scientific">Hamadaea flava</name>
    <dbReference type="NCBI Taxonomy" id="1742688"/>
    <lineage>
        <taxon>Bacteria</taxon>
        <taxon>Bacillati</taxon>
        <taxon>Actinomycetota</taxon>
        <taxon>Actinomycetes</taxon>
        <taxon>Micromonosporales</taxon>
        <taxon>Micromonosporaceae</taxon>
        <taxon>Hamadaea</taxon>
    </lineage>
</organism>
<evidence type="ECO:0000313" key="4">
    <source>
        <dbReference type="EMBL" id="MFC4130328.1"/>
    </source>
</evidence>
<keyword evidence="5" id="KW-1185">Reference proteome</keyword>
<dbReference type="InterPro" id="IPR004185">
    <property type="entry name" value="Glyco_hydro_13_lg-like_dom"/>
</dbReference>
<keyword evidence="1 4" id="KW-0378">Hydrolase</keyword>
<keyword evidence="4" id="KW-0808">Transferase</keyword>
<evidence type="ECO:0000313" key="5">
    <source>
        <dbReference type="Proteomes" id="UP001595816"/>
    </source>
</evidence>
<feature type="domain" description="Glycosyl hydrolase family 13 catalytic" evidence="3">
    <location>
        <begin position="127"/>
        <end position="524"/>
    </location>
</feature>
<reference evidence="5" key="1">
    <citation type="journal article" date="2019" name="Int. J. Syst. Evol. Microbiol.">
        <title>The Global Catalogue of Microorganisms (GCM) 10K type strain sequencing project: providing services to taxonomists for standard genome sequencing and annotation.</title>
        <authorList>
            <consortium name="The Broad Institute Genomics Platform"/>
            <consortium name="The Broad Institute Genome Sequencing Center for Infectious Disease"/>
            <person name="Wu L."/>
            <person name="Ma J."/>
        </authorList>
    </citation>
    <scope>NUCLEOTIDE SEQUENCE [LARGE SCALE GENOMIC DNA]</scope>
    <source>
        <strain evidence="5">CGMCC 4.7289</strain>
    </source>
</reference>
<dbReference type="InterPro" id="IPR017853">
    <property type="entry name" value="GH"/>
</dbReference>
<dbReference type="InterPro" id="IPR014756">
    <property type="entry name" value="Ig_E-set"/>
</dbReference>
<keyword evidence="2" id="KW-0326">Glycosidase</keyword>